<evidence type="ECO:0000256" key="5">
    <source>
        <dbReference type="ARBA" id="ARBA00022989"/>
    </source>
</evidence>
<protein>
    <submittedName>
        <fullName evidence="10">Multidrug efflux SMR transporter</fullName>
    </submittedName>
</protein>
<dbReference type="SUPFAM" id="SSF103481">
    <property type="entry name" value="Multidrug resistance efflux transporter EmrE"/>
    <property type="match status" value="1"/>
</dbReference>
<evidence type="ECO:0000256" key="8">
    <source>
        <dbReference type="RuleBase" id="RU003942"/>
    </source>
</evidence>
<feature type="transmembrane region" description="Helical" evidence="9">
    <location>
        <begin position="58"/>
        <end position="79"/>
    </location>
</feature>
<gene>
    <name evidence="10" type="ORF">ACERLL_07890</name>
</gene>
<keyword evidence="3" id="KW-1003">Cell membrane</keyword>
<sequence length="107" mass="11096">MQAWGFLLAAIVLEVAGTTCMKLSDGFSRPVPSVLMALLYGLSFACLTMAVKRIEIGVAYAVWAGTGTALIALVGIAFFQEMVTSLKLASIAMIILGVVGLNLEAGG</sequence>
<accession>A0ABV4TU47</accession>
<evidence type="ECO:0000256" key="6">
    <source>
        <dbReference type="ARBA" id="ARBA00023136"/>
    </source>
</evidence>
<dbReference type="InterPro" id="IPR045324">
    <property type="entry name" value="Small_multidrug_res"/>
</dbReference>
<dbReference type="PANTHER" id="PTHR30561:SF1">
    <property type="entry name" value="MULTIDRUG TRANSPORTER EMRE"/>
    <property type="match status" value="1"/>
</dbReference>
<comment type="similarity">
    <text evidence="7 8">Belongs to the drug/metabolite transporter (DMT) superfamily. Small multidrug resistance (SMR) (TC 2.A.7.1) family.</text>
</comment>
<evidence type="ECO:0000256" key="1">
    <source>
        <dbReference type="ARBA" id="ARBA00004651"/>
    </source>
</evidence>
<proteinExistence type="inferred from homology"/>
<evidence type="ECO:0000256" key="7">
    <source>
        <dbReference type="ARBA" id="ARBA00038032"/>
    </source>
</evidence>
<evidence type="ECO:0000256" key="2">
    <source>
        <dbReference type="ARBA" id="ARBA00022448"/>
    </source>
</evidence>
<dbReference type="InterPro" id="IPR000390">
    <property type="entry name" value="Small_drug/metabolite_transptr"/>
</dbReference>
<dbReference type="Pfam" id="PF00893">
    <property type="entry name" value="Multi_Drug_Res"/>
    <property type="match status" value="1"/>
</dbReference>
<name>A0ABV4TU47_9GAMM</name>
<comment type="caution">
    <text evidence="10">The sequence shown here is derived from an EMBL/GenBank/DDBJ whole genome shotgun (WGS) entry which is preliminary data.</text>
</comment>
<keyword evidence="5 9" id="KW-1133">Transmembrane helix</keyword>
<dbReference type="Proteomes" id="UP001575181">
    <property type="component" value="Unassembled WGS sequence"/>
</dbReference>
<dbReference type="InterPro" id="IPR037185">
    <property type="entry name" value="EmrE-like"/>
</dbReference>
<comment type="subcellular location">
    <subcellularLocation>
        <location evidence="1 8">Cell membrane</location>
        <topology evidence="1 8">Multi-pass membrane protein</topology>
    </subcellularLocation>
</comment>
<evidence type="ECO:0000256" key="3">
    <source>
        <dbReference type="ARBA" id="ARBA00022475"/>
    </source>
</evidence>
<keyword evidence="4 8" id="KW-0812">Transmembrane</keyword>
<keyword evidence="6 9" id="KW-0472">Membrane</keyword>
<dbReference type="RefSeq" id="WP_373655530.1">
    <property type="nucleotide sequence ID" value="NZ_JBGUAW010000005.1"/>
</dbReference>
<organism evidence="10 11">
    <name type="scientific">Thiohalorhabdus methylotrophus</name>
    <dbReference type="NCBI Taxonomy" id="3242694"/>
    <lineage>
        <taxon>Bacteria</taxon>
        <taxon>Pseudomonadati</taxon>
        <taxon>Pseudomonadota</taxon>
        <taxon>Gammaproteobacteria</taxon>
        <taxon>Thiohalorhabdales</taxon>
        <taxon>Thiohalorhabdaceae</taxon>
        <taxon>Thiohalorhabdus</taxon>
    </lineage>
</organism>
<evidence type="ECO:0000313" key="11">
    <source>
        <dbReference type="Proteomes" id="UP001575181"/>
    </source>
</evidence>
<evidence type="ECO:0000256" key="4">
    <source>
        <dbReference type="ARBA" id="ARBA00022692"/>
    </source>
</evidence>
<evidence type="ECO:0000313" key="10">
    <source>
        <dbReference type="EMBL" id="MFA9460743.1"/>
    </source>
</evidence>
<dbReference type="EMBL" id="JBGUAW010000005">
    <property type="protein sequence ID" value="MFA9460743.1"/>
    <property type="molecule type" value="Genomic_DNA"/>
</dbReference>
<reference evidence="10 11" key="1">
    <citation type="submission" date="2024-08" db="EMBL/GenBank/DDBJ databases">
        <title>Whole-genome sequencing of halo(alkali)philic microorganisms from hypersaline lakes.</title>
        <authorList>
            <person name="Sorokin D.Y."/>
            <person name="Merkel A.Y."/>
            <person name="Messina E."/>
            <person name="Yakimov M."/>
        </authorList>
    </citation>
    <scope>NUCLEOTIDE SEQUENCE [LARGE SCALE GENOMIC DNA]</scope>
    <source>
        <strain evidence="10 11">Cl-TMA</strain>
    </source>
</reference>
<keyword evidence="11" id="KW-1185">Reference proteome</keyword>
<dbReference type="PANTHER" id="PTHR30561">
    <property type="entry name" value="SMR FAMILY PROTON-DEPENDENT DRUG EFFLUX TRANSPORTER SUGE"/>
    <property type="match status" value="1"/>
</dbReference>
<dbReference type="Gene3D" id="1.10.3730.20">
    <property type="match status" value="1"/>
</dbReference>
<evidence type="ECO:0000256" key="9">
    <source>
        <dbReference type="SAM" id="Phobius"/>
    </source>
</evidence>
<keyword evidence="2" id="KW-0813">Transport</keyword>
<feature type="transmembrane region" description="Helical" evidence="9">
    <location>
        <begin position="33"/>
        <end position="51"/>
    </location>
</feature>
<feature type="transmembrane region" description="Helical" evidence="9">
    <location>
        <begin position="85"/>
        <end position="103"/>
    </location>
</feature>